<comment type="similarity">
    <text evidence="2">Belongs to the MS4A family.</text>
</comment>
<feature type="transmembrane region" description="Helical" evidence="6">
    <location>
        <begin position="91"/>
        <end position="109"/>
    </location>
</feature>
<keyword evidence="4 6" id="KW-1133">Transmembrane helix</keyword>
<dbReference type="PANTHER" id="PTHR23320:SF128">
    <property type="entry name" value="MEMBRANE-SPANNING 4-DOMAINS SUBFAMILY A MEMBER 4A"/>
    <property type="match status" value="1"/>
</dbReference>
<dbReference type="InterPro" id="IPR007237">
    <property type="entry name" value="CD20-like"/>
</dbReference>
<protein>
    <submittedName>
        <fullName evidence="8">Membrane-spanning 4-domains subfamily A member 6B-like</fullName>
    </submittedName>
</protein>
<dbReference type="RefSeq" id="XP_033775721.1">
    <property type="nucleotide sequence ID" value="XM_033919830.1"/>
</dbReference>
<dbReference type="InParanoid" id="A0A6P8PJE3"/>
<evidence type="ECO:0000256" key="5">
    <source>
        <dbReference type="ARBA" id="ARBA00023136"/>
    </source>
</evidence>
<dbReference type="KEGG" id="gsh:117348126"/>
<name>A0A6P8PJE3_GEOSA</name>
<feature type="transmembrane region" description="Helical" evidence="6">
    <location>
        <begin position="52"/>
        <end position="79"/>
    </location>
</feature>
<dbReference type="Proteomes" id="UP000515159">
    <property type="component" value="Chromosome 14"/>
</dbReference>
<keyword evidence="3 6" id="KW-0812">Transmembrane</keyword>
<feature type="transmembrane region" description="Helical" evidence="6">
    <location>
        <begin position="129"/>
        <end position="148"/>
    </location>
</feature>
<evidence type="ECO:0000313" key="8">
    <source>
        <dbReference type="RefSeq" id="XP_033775721.1"/>
    </source>
</evidence>
<dbReference type="GeneID" id="117348126"/>
<accession>A0A6P8PJE3</accession>
<organism evidence="7 8">
    <name type="scientific">Geotrypetes seraphini</name>
    <name type="common">Gaboon caecilian</name>
    <name type="synonym">Caecilia seraphini</name>
    <dbReference type="NCBI Taxonomy" id="260995"/>
    <lineage>
        <taxon>Eukaryota</taxon>
        <taxon>Metazoa</taxon>
        <taxon>Chordata</taxon>
        <taxon>Craniata</taxon>
        <taxon>Vertebrata</taxon>
        <taxon>Euteleostomi</taxon>
        <taxon>Amphibia</taxon>
        <taxon>Gymnophiona</taxon>
        <taxon>Geotrypetes</taxon>
    </lineage>
</organism>
<evidence type="ECO:0000256" key="4">
    <source>
        <dbReference type="ARBA" id="ARBA00022989"/>
    </source>
</evidence>
<evidence type="ECO:0000256" key="3">
    <source>
        <dbReference type="ARBA" id="ARBA00022692"/>
    </source>
</evidence>
<sequence>MTLFTESGPDGLRCSKYYAKAMQILIGVFQIGLGGILAYLTEHLGFNRVLTGLPFCSGLVFIVSGALTIAADLTGFLILMRSSLGMSTVGIISAAAAIVGLSIDLFLVYGEHSTRHECESRGQQMIDDGLSKCLFAILYVGGPLYWICTINKLVLIIGGDLQMDLHL</sequence>
<dbReference type="AlphaFoldDB" id="A0A6P8PJE3"/>
<dbReference type="PANTHER" id="PTHR23320">
    <property type="entry name" value="MEMBRANE-SPANNING 4-DOMAINS SUBFAMILY A MS4A -RELATED"/>
    <property type="match status" value="1"/>
</dbReference>
<keyword evidence="7" id="KW-1185">Reference proteome</keyword>
<comment type="subcellular location">
    <subcellularLocation>
        <location evidence="1">Membrane</location>
        <topology evidence="1">Multi-pass membrane protein</topology>
    </subcellularLocation>
</comment>
<feature type="transmembrane region" description="Helical" evidence="6">
    <location>
        <begin position="21"/>
        <end position="40"/>
    </location>
</feature>
<evidence type="ECO:0000313" key="7">
    <source>
        <dbReference type="Proteomes" id="UP000515159"/>
    </source>
</evidence>
<dbReference type="OrthoDB" id="8951938at2759"/>
<evidence type="ECO:0000256" key="2">
    <source>
        <dbReference type="ARBA" id="ARBA00009565"/>
    </source>
</evidence>
<evidence type="ECO:0000256" key="1">
    <source>
        <dbReference type="ARBA" id="ARBA00004141"/>
    </source>
</evidence>
<reference evidence="8" key="1">
    <citation type="submission" date="2025-08" db="UniProtKB">
        <authorList>
            <consortium name="RefSeq"/>
        </authorList>
    </citation>
    <scope>IDENTIFICATION</scope>
</reference>
<dbReference type="GO" id="GO:0016020">
    <property type="term" value="C:membrane"/>
    <property type="evidence" value="ECO:0007669"/>
    <property type="project" value="UniProtKB-SubCell"/>
</dbReference>
<keyword evidence="5 6" id="KW-0472">Membrane</keyword>
<proteinExistence type="inferred from homology"/>
<dbReference type="InterPro" id="IPR030417">
    <property type="entry name" value="MS4A"/>
</dbReference>
<gene>
    <name evidence="8" type="primary">LOC117348126</name>
</gene>
<dbReference type="Pfam" id="PF04103">
    <property type="entry name" value="CD20"/>
    <property type="match status" value="1"/>
</dbReference>
<evidence type="ECO:0000256" key="6">
    <source>
        <dbReference type="SAM" id="Phobius"/>
    </source>
</evidence>